<evidence type="ECO:0000313" key="6">
    <source>
        <dbReference type="Proteomes" id="UP000038802"/>
    </source>
</evidence>
<name>A0A0T9ZCA2_MYCTX</name>
<reference evidence="4" key="3">
    <citation type="submission" date="2015-03" db="EMBL/GenBank/DDBJ databases">
        <authorList>
            <person name="Murphy D."/>
        </authorList>
    </citation>
    <scope>NUCLEOTIDE SEQUENCE [LARGE SCALE GENOMIC DNA]</scope>
    <source>
        <strain evidence="4">K00500041</strain>
    </source>
</reference>
<accession>A0A0T9ZCA2</accession>
<evidence type="ECO:0000313" key="1">
    <source>
        <dbReference type="EMBL" id="CFE75876.1"/>
    </source>
</evidence>
<evidence type="ECO:0000313" key="2">
    <source>
        <dbReference type="EMBL" id="CKS52726.1"/>
    </source>
</evidence>
<dbReference type="EMBL" id="CSAE01000004">
    <property type="protein sequence ID" value="COU93188.1"/>
    <property type="molecule type" value="Genomic_DNA"/>
</dbReference>
<evidence type="ECO:0000313" key="3">
    <source>
        <dbReference type="EMBL" id="CKT34728.1"/>
    </source>
</evidence>
<dbReference type="Proteomes" id="UP000049023">
    <property type="component" value="Unassembled WGS sequence"/>
</dbReference>
<reference evidence="6 7" key="1">
    <citation type="submission" date="2015-03" db="EMBL/GenBank/DDBJ databases">
        <authorList>
            <consortium name="Pathogen Informatics"/>
        </authorList>
    </citation>
    <scope>NUCLEOTIDE SEQUENCE [LARGE SCALE GENOMIC DNA]</scope>
    <source>
        <strain evidence="2 9">Bir 172</strain>
        <strain evidence="3 10">Bir 187</strain>
        <strain evidence="1 8">H09601792</strain>
        <strain evidence="6">K00500041</strain>
        <strain evidence="7">N09902308</strain>
    </source>
</reference>
<sequence length="33" mass="3782">MMASLPMKTSPMTDMLALRTDIREINILQARCE</sequence>
<evidence type="ECO:0000313" key="10">
    <source>
        <dbReference type="Proteomes" id="UP000049023"/>
    </source>
</evidence>
<evidence type="ECO:0000313" key="4">
    <source>
        <dbReference type="EMBL" id="COU93188.1"/>
    </source>
</evidence>
<dbReference type="EMBL" id="CNFU01001356">
    <property type="protein sequence ID" value="CKT34728.1"/>
    <property type="molecule type" value="Genomic_DNA"/>
</dbReference>
<dbReference type="Proteomes" id="UP000046947">
    <property type="component" value="Unassembled WGS sequence"/>
</dbReference>
<evidence type="ECO:0000313" key="7">
    <source>
        <dbReference type="Proteomes" id="UP000039021"/>
    </source>
</evidence>
<dbReference type="EMBL" id="CSBK01002656">
    <property type="protein sequence ID" value="CPA06660.1"/>
    <property type="molecule type" value="Genomic_DNA"/>
</dbReference>
<evidence type="ECO:0000313" key="5">
    <source>
        <dbReference type="EMBL" id="CPA06660.1"/>
    </source>
</evidence>
<evidence type="ECO:0000313" key="8">
    <source>
        <dbReference type="Proteomes" id="UP000046947"/>
    </source>
</evidence>
<dbReference type="Proteomes" id="UP000048948">
    <property type="component" value="Unassembled WGS sequence"/>
</dbReference>
<dbReference type="AlphaFoldDB" id="A0A0T9ZCA2"/>
<dbReference type="EMBL" id="CFOH01000981">
    <property type="protein sequence ID" value="CFE75876.1"/>
    <property type="molecule type" value="Genomic_DNA"/>
</dbReference>
<organism evidence="4 6">
    <name type="scientific">Mycobacterium tuberculosis</name>
    <dbReference type="NCBI Taxonomy" id="1773"/>
    <lineage>
        <taxon>Bacteria</taxon>
        <taxon>Bacillati</taxon>
        <taxon>Actinomycetota</taxon>
        <taxon>Actinomycetes</taxon>
        <taxon>Mycobacteriales</taxon>
        <taxon>Mycobacteriaceae</taxon>
        <taxon>Mycobacterium</taxon>
        <taxon>Mycobacterium tuberculosis complex</taxon>
    </lineage>
</organism>
<reference evidence="5" key="2">
    <citation type="submission" date="2015-03" db="EMBL/GenBank/DDBJ databases">
        <authorList>
            <consortium name="Pathogen Informatics"/>
            <person name="Murphy D."/>
        </authorList>
    </citation>
    <scope>NUCLEOTIDE SEQUENCE</scope>
    <source>
        <strain evidence="5">N09902308</strain>
    </source>
</reference>
<dbReference type="Proteomes" id="UP000039021">
    <property type="component" value="Unassembled WGS sequence"/>
</dbReference>
<dbReference type="Proteomes" id="UP000038802">
    <property type="component" value="Unassembled WGS sequence"/>
</dbReference>
<evidence type="ECO:0000313" key="9">
    <source>
        <dbReference type="Proteomes" id="UP000048948"/>
    </source>
</evidence>
<proteinExistence type="predicted"/>
<dbReference type="EMBL" id="CNGE01000340">
    <property type="protein sequence ID" value="CKS52726.1"/>
    <property type="molecule type" value="Genomic_DNA"/>
</dbReference>
<protein>
    <submittedName>
        <fullName evidence="4">Uncharacterized protein</fullName>
    </submittedName>
</protein>
<gene>
    <name evidence="1" type="ORF">ERS007688_03929</name>
    <name evidence="4" type="ORF">ERS007703_00094</name>
    <name evidence="5" type="ORF">ERS007739_04345</name>
    <name evidence="2" type="ORF">ERS027646_02021</name>
    <name evidence="3" type="ORF">ERS027661_04232</name>
</gene>